<sequence length="287" mass="32689">MVPSNFKKLDFLESGRDSKQLFKKYAAERATYSHHYKLRTSPDDWWFCVIKEIAEAIERSAQQESARKMFVDHEGKRNIEVAVDDPTIYRVNYSWLFDQITKGIEENVKVPEFVDGMTGDFGTTTPVQKIVSQITLMFSMKEYFEFELLLECGIPAVEMLGSEEDRRELTSKLKVLRTLLEPIENDLHVRSNCFYPTGSNLIGGWITNFLEGAREDDLLELFEHKDFSTGLVTVPLILKHPSGAQDTAALVGGMLGFTVHRTDTSDEVTVQPFQGWALMLANDSPFL</sequence>
<protein>
    <submittedName>
        <fullName evidence="1">Uncharacterized protein</fullName>
    </submittedName>
</protein>
<reference evidence="1" key="2">
    <citation type="journal article" date="2023" name="Science">
        <title>Genomic signatures of disease resistance in endangered staghorn corals.</title>
        <authorList>
            <person name="Vollmer S.V."/>
            <person name="Selwyn J.D."/>
            <person name="Despard B.A."/>
            <person name="Roesel C.L."/>
        </authorList>
    </citation>
    <scope>NUCLEOTIDE SEQUENCE</scope>
    <source>
        <strain evidence="1">K2</strain>
    </source>
</reference>
<dbReference type="AlphaFoldDB" id="A0AAD9Q125"/>
<reference evidence="1" key="1">
    <citation type="journal article" date="2023" name="G3 (Bethesda)">
        <title>Whole genome assembly and annotation of the endangered Caribbean coral Acropora cervicornis.</title>
        <authorList>
            <person name="Selwyn J.D."/>
            <person name="Vollmer S.V."/>
        </authorList>
    </citation>
    <scope>NUCLEOTIDE SEQUENCE</scope>
    <source>
        <strain evidence="1">K2</strain>
    </source>
</reference>
<comment type="caution">
    <text evidence="1">The sequence shown here is derived from an EMBL/GenBank/DDBJ whole genome shotgun (WGS) entry which is preliminary data.</text>
</comment>
<dbReference type="InterPro" id="IPR025533">
    <property type="entry name" value="DUF4419"/>
</dbReference>
<evidence type="ECO:0000313" key="2">
    <source>
        <dbReference type="Proteomes" id="UP001249851"/>
    </source>
</evidence>
<dbReference type="PANTHER" id="PTHR31252:SF11">
    <property type="entry name" value="DUF4419 DOMAIN-CONTAINING PROTEIN"/>
    <property type="match status" value="1"/>
</dbReference>
<dbReference type="Proteomes" id="UP001249851">
    <property type="component" value="Unassembled WGS sequence"/>
</dbReference>
<name>A0AAD9Q125_ACRCE</name>
<keyword evidence="2" id="KW-1185">Reference proteome</keyword>
<proteinExistence type="predicted"/>
<accession>A0AAD9Q125</accession>
<dbReference type="EMBL" id="JARQWQ010000084">
    <property type="protein sequence ID" value="KAK2552673.1"/>
    <property type="molecule type" value="Genomic_DNA"/>
</dbReference>
<gene>
    <name evidence="1" type="ORF">P5673_026052</name>
</gene>
<evidence type="ECO:0000313" key="1">
    <source>
        <dbReference type="EMBL" id="KAK2552673.1"/>
    </source>
</evidence>
<dbReference type="PANTHER" id="PTHR31252">
    <property type="entry name" value="DUF4419 DOMAIN-CONTAINING PROTEIN"/>
    <property type="match status" value="1"/>
</dbReference>
<organism evidence="1 2">
    <name type="scientific">Acropora cervicornis</name>
    <name type="common">Staghorn coral</name>
    <dbReference type="NCBI Taxonomy" id="6130"/>
    <lineage>
        <taxon>Eukaryota</taxon>
        <taxon>Metazoa</taxon>
        <taxon>Cnidaria</taxon>
        <taxon>Anthozoa</taxon>
        <taxon>Hexacorallia</taxon>
        <taxon>Scleractinia</taxon>
        <taxon>Astrocoeniina</taxon>
        <taxon>Acroporidae</taxon>
        <taxon>Acropora</taxon>
    </lineage>
</organism>
<dbReference type="Pfam" id="PF14388">
    <property type="entry name" value="DUF4419"/>
    <property type="match status" value="1"/>
</dbReference>